<dbReference type="Gene3D" id="1.10.720.30">
    <property type="entry name" value="SAP domain"/>
    <property type="match status" value="1"/>
</dbReference>
<accession>A0A8H3F2F4</accession>
<gene>
    <name evidence="5" type="ORF">GOMPHAMPRED_008247</name>
</gene>
<dbReference type="GO" id="GO:0005634">
    <property type="term" value="C:nucleus"/>
    <property type="evidence" value="ECO:0007669"/>
    <property type="project" value="TreeGrafter"/>
</dbReference>
<dbReference type="InterPro" id="IPR052240">
    <property type="entry name" value="SAP_domain_ribonucleoprotein"/>
</dbReference>
<evidence type="ECO:0000313" key="5">
    <source>
        <dbReference type="EMBL" id="CAF9914747.1"/>
    </source>
</evidence>
<dbReference type="InterPro" id="IPR036361">
    <property type="entry name" value="SAP_dom_sf"/>
</dbReference>
<name>A0A8H3F2F4_9LECA</name>
<feature type="domain" description="SAP" evidence="4">
    <location>
        <begin position="5"/>
        <end position="39"/>
    </location>
</feature>
<dbReference type="EMBL" id="CAJPDQ010000009">
    <property type="protein sequence ID" value="CAF9914747.1"/>
    <property type="molecule type" value="Genomic_DNA"/>
</dbReference>
<feature type="compositionally biased region" description="Basic and acidic residues" evidence="3">
    <location>
        <begin position="230"/>
        <end position="243"/>
    </location>
</feature>
<dbReference type="InterPro" id="IPR003034">
    <property type="entry name" value="SAP_dom"/>
</dbReference>
<feature type="compositionally biased region" description="Basic and acidic residues" evidence="3">
    <location>
        <begin position="27"/>
        <end position="37"/>
    </location>
</feature>
<evidence type="ECO:0000256" key="3">
    <source>
        <dbReference type="SAM" id="MobiDB-lite"/>
    </source>
</evidence>
<feature type="compositionally biased region" description="Polar residues" evidence="3">
    <location>
        <begin position="68"/>
        <end position="92"/>
    </location>
</feature>
<protein>
    <recommendedName>
        <fullName evidence="4">SAP domain-containing protein</fullName>
    </recommendedName>
</protein>
<dbReference type="SMART" id="SM00513">
    <property type="entry name" value="SAP"/>
    <property type="match status" value="1"/>
</dbReference>
<organism evidence="5 6">
    <name type="scientific">Gomphillus americanus</name>
    <dbReference type="NCBI Taxonomy" id="1940652"/>
    <lineage>
        <taxon>Eukaryota</taxon>
        <taxon>Fungi</taxon>
        <taxon>Dikarya</taxon>
        <taxon>Ascomycota</taxon>
        <taxon>Pezizomycotina</taxon>
        <taxon>Lecanoromycetes</taxon>
        <taxon>OSLEUM clade</taxon>
        <taxon>Ostropomycetidae</taxon>
        <taxon>Ostropales</taxon>
        <taxon>Graphidaceae</taxon>
        <taxon>Gomphilloideae</taxon>
        <taxon>Gomphillus</taxon>
    </lineage>
</organism>
<dbReference type="PANTHER" id="PTHR46551:SF1">
    <property type="entry name" value="SAP DOMAIN-CONTAINING RIBONUCLEOPROTEIN"/>
    <property type="match status" value="1"/>
</dbReference>
<sequence length="281" mass="29348">MSTDYSSQKVAELQDLLKARGLPHTGKKADLIARLEASDSENPGEASTTGGATTTTTIKADVAVAEKPSSSVDTSAAPKTSKPASTQAQNKDATTKDDGEDTAIAATEKPDGVPEGEDNAPALPTVSLEQEMEKRRKRAERFGTGNAASSSTDGAAAGEAASTNAKDAEAEKLLDRQKRFGGVGGAHANVAGLDALNQALPERQKKRGRQAGVESERDGKRRDSRRREGRGKAGEDVKADGKGETASTVKKTNSEQKEKDRLAAEKRKARFATNNASAAAS</sequence>
<keyword evidence="6" id="KW-1185">Reference proteome</keyword>
<proteinExistence type="inferred from homology"/>
<feature type="compositionally biased region" description="Low complexity" evidence="3">
    <location>
        <begin position="272"/>
        <end position="281"/>
    </location>
</feature>
<dbReference type="Pfam" id="PF02037">
    <property type="entry name" value="SAP"/>
    <property type="match status" value="1"/>
</dbReference>
<feature type="compositionally biased region" description="Low complexity" evidence="3">
    <location>
        <begin position="143"/>
        <end position="165"/>
    </location>
</feature>
<evidence type="ECO:0000256" key="2">
    <source>
        <dbReference type="ARBA" id="ARBA00046328"/>
    </source>
</evidence>
<dbReference type="Proteomes" id="UP000664169">
    <property type="component" value="Unassembled WGS sequence"/>
</dbReference>
<dbReference type="GO" id="GO:0016973">
    <property type="term" value="P:poly(A)+ mRNA export from nucleus"/>
    <property type="evidence" value="ECO:0007669"/>
    <property type="project" value="TreeGrafter"/>
</dbReference>
<reference evidence="5" key="1">
    <citation type="submission" date="2021-03" db="EMBL/GenBank/DDBJ databases">
        <authorList>
            <person name="Tagirdzhanova G."/>
        </authorList>
    </citation>
    <scope>NUCLEOTIDE SEQUENCE</scope>
</reference>
<dbReference type="PROSITE" id="PS50800">
    <property type="entry name" value="SAP"/>
    <property type="match status" value="1"/>
</dbReference>
<dbReference type="AlphaFoldDB" id="A0A8H3F2F4"/>
<feature type="compositionally biased region" description="Basic and acidic residues" evidence="3">
    <location>
        <begin position="252"/>
        <end position="266"/>
    </location>
</feature>
<evidence type="ECO:0000313" key="6">
    <source>
        <dbReference type="Proteomes" id="UP000664169"/>
    </source>
</evidence>
<feature type="compositionally biased region" description="Low complexity" evidence="3">
    <location>
        <begin position="48"/>
        <end position="57"/>
    </location>
</feature>
<feature type="region of interest" description="Disordered" evidence="3">
    <location>
        <begin position="194"/>
        <end position="281"/>
    </location>
</feature>
<dbReference type="PANTHER" id="PTHR46551">
    <property type="entry name" value="SAP DOMAIN-CONTAINING RIBONUCLEOPROTEIN"/>
    <property type="match status" value="1"/>
</dbReference>
<dbReference type="OrthoDB" id="445357at2759"/>
<comment type="caution">
    <text evidence="5">The sequence shown here is derived from an EMBL/GenBank/DDBJ whole genome shotgun (WGS) entry which is preliminary data.</text>
</comment>
<dbReference type="SUPFAM" id="SSF68906">
    <property type="entry name" value="SAP domain"/>
    <property type="match status" value="1"/>
</dbReference>
<comment type="similarity">
    <text evidence="2">Belongs to the SAP domain-containing ribonucleoprotein family.</text>
</comment>
<evidence type="ECO:0000259" key="4">
    <source>
        <dbReference type="PROSITE" id="PS50800"/>
    </source>
</evidence>
<evidence type="ECO:0000256" key="1">
    <source>
        <dbReference type="ARBA" id="ARBA00022553"/>
    </source>
</evidence>
<feature type="region of interest" description="Disordered" evidence="3">
    <location>
        <begin position="18"/>
        <end position="173"/>
    </location>
</feature>
<keyword evidence="1" id="KW-0597">Phosphoprotein</keyword>